<evidence type="ECO:0000256" key="2">
    <source>
        <dbReference type="SAM" id="MobiDB-lite"/>
    </source>
</evidence>
<reference evidence="4" key="1">
    <citation type="submission" date="2021-02" db="EMBL/GenBank/DDBJ databases">
        <authorList>
            <person name="Nowell W R."/>
        </authorList>
    </citation>
    <scope>NUCLEOTIDE SEQUENCE</scope>
</reference>
<dbReference type="InterPro" id="IPR005162">
    <property type="entry name" value="Retrotrans_gag_dom"/>
</dbReference>
<dbReference type="SUPFAM" id="SSF57756">
    <property type="entry name" value="Retrovirus zinc finger-like domains"/>
    <property type="match status" value="1"/>
</dbReference>
<dbReference type="AlphaFoldDB" id="A0A815IVE0"/>
<dbReference type="InterPro" id="IPR036875">
    <property type="entry name" value="Znf_CCHC_sf"/>
</dbReference>
<dbReference type="PROSITE" id="PS50158">
    <property type="entry name" value="ZF_CCHC"/>
    <property type="match status" value="1"/>
</dbReference>
<keyword evidence="1" id="KW-0863">Zinc-finger</keyword>
<evidence type="ECO:0000256" key="1">
    <source>
        <dbReference type="PROSITE-ProRule" id="PRU00047"/>
    </source>
</evidence>
<feature type="compositionally biased region" description="Low complexity" evidence="2">
    <location>
        <begin position="401"/>
        <end position="416"/>
    </location>
</feature>
<keyword evidence="1" id="KW-0862">Zinc</keyword>
<feature type="region of interest" description="Disordered" evidence="2">
    <location>
        <begin position="394"/>
        <end position="417"/>
    </location>
</feature>
<accession>A0A815IVE0</accession>
<dbReference type="InterPro" id="IPR001878">
    <property type="entry name" value="Znf_CCHC"/>
</dbReference>
<dbReference type="Proteomes" id="UP000663889">
    <property type="component" value="Unassembled WGS sequence"/>
</dbReference>
<dbReference type="PANTHER" id="PTHR33223">
    <property type="entry name" value="CCHC-TYPE DOMAIN-CONTAINING PROTEIN"/>
    <property type="match status" value="1"/>
</dbReference>
<dbReference type="GO" id="GO:0008270">
    <property type="term" value="F:zinc ion binding"/>
    <property type="evidence" value="ECO:0007669"/>
    <property type="project" value="UniProtKB-KW"/>
</dbReference>
<dbReference type="Pfam" id="PF03732">
    <property type="entry name" value="Retrotrans_gag"/>
    <property type="match status" value="1"/>
</dbReference>
<dbReference type="GO" id="GO:0003676">
    <property type="term" value="F:nucleic acid binding"/>
    <property type="evidence" value="ECO:0007669"/>
    <property type="project" value="InterPro"/>
</dbReference>
<evidence type="ECO:0000313" key="4">
    <source>
        <dbReference type="EMBL" id="CAF1370937.1"/>
    </source>
</evidence>
<proteinExistence type="predicted"/>
<sequence length="493" mass="57435">MYSTMDHISEKHMLDTEHLSTTPANTLHHDQKILTNNDNHHLLIEPSNDSTLPVDNNQQKILQALSLVNQYSLAQTTDDTCQHMMKNAIKSSTIHRKQGIEENFVTFSGRKSEDAGKWLDHIFEVIEQQDLTPTEQRDVAANRLTDDALLWYRMNRLKMPDMQCFIQQFLLTYNRSQAKASTTDATTTDVHYTLMEEAVADKDSEEIFDNTSKSNIPENHLEPQYRSTSPLQVLQSARNEKVKLFPNFSGSENSLNWLKNLQQTGKSLKLNEQQIYELATIKLSGPAQEWFYHQDEIDNWSSFKQTFLYAFPPPIQPTNIDYLAQLLARKQGETEPVGKFVQDINRLCLKLDNKISEQDKLQYLRRGLRPQLQHYALSITSLQDFLTVMQRHEQIEKETSNQHTSSRSSQQQQQNSFNRPMHKHYDYRQNSSSTSYGSFDHYSSQNAYHEPTTQHHAKNNKICYQCNKPGHLQWNCPDNNSSQQQRHFQQRSH</sequence>
<comment type="caution">
    <text evidence="4">The sequence shown here is derived from an EMBL/GenBank/DDBJ whole genome shotgun (WGS) entry which is preliminary data.</text>
</comment>
<evidence type="ECO:0000259" key="3">
    <source>
        <dbReference type="PROSITE" id="PS50158"/>
    </source>
</evidence>
<organism evidence="4 5">
    <name type="scientific">Rotaria sordida</name>
    <dbReference type="NCBI Taxonomy" id="392033"/>
    <lineage>
        <taxon>Eukaryota</taxon>
        <taxon>Metazoa</taxon>
        <taxon>Spiralia</taxon>
        <taxon>Gnathifera</taxon>
        <taxon>Rotifera</taxon>
        <taxon>Eurotatoria</taxon>
        <taxon>Bdelloidea</taxon>
        <taxon>Philodinida</taxon>
        <taxon>Philodinidae</taxon>
        <taxon>Rotaria</taxon>
    </lineage>
</organism>
<dbReference type="EMBL" id="CAJNOU010003102">
    <property type="protein sequence ID" value="CAF1370937.1"/>
    <property type="molecule type" value="Genomic_DNA"/>
</dbReference>
<gene>
    <name evidence="4" type="ORF">SEV965_LOCUS29891</name>
</gene>
<keyword evidence="1" id="KW-0479">Metal-binding</keyword>
<dbReference type="SMART" id="SM00343">
    <property type="entry name" value="ZnF_C2HC"/>
    <property type="match status" value="1"/>
</dbReference>
<name>A0A815IVE0_9BILA</name>
<feature type="domain" description="CCHC-type" evidence="3">
    <location>
        <begin position="463"/>
        <end position="478"/>
    </location>
</feature>
<evidence type="ECO:0000313" key="5">
    <source>
        <dbReference type="Proteomes" id="UP000663889"/>
    </source>
</evidence>
<dbReference type="PANTHER" id="PTHR33223:SF6">
    <property type="entry name" value="CCHC-TYPE DOMAIN-CONTAINING PROTEIN"/>
    <property type="match status" value="1"/>
</dbReference>
<protein>
    <recommendedName>
        <fullName evidence="3">CCHC-type domain-containing protein</fullName>
    </recommendedName>
</protein>